<proteinExistence type="predicted"/>
<dbReference type="EMBL" id="UINC01004860">
    <property type="protein sequence ID" value="SVA17369.1"/>
    <property type="molecule type" value="Genomic_DNA"/>
</dbReference>
<sequence length="332" mass="34608">MAYGSPGASHLRFPEDLTWNADYAGNYMMFTAMKVSGGVDTRTLKFAAAEGTPGVVCLPIPQGLSAAYQNNWDQSEVAGPVAAMASGGAGIMKTIADVTSNPTLSGMVGAASDAAGSAISSAGGAISRMASDIPGTAGKANAAGAGVVNEMMGMAATAPGIGEIVSAAQFSLGFRALQQTMTSYSGPGFRSFQWSFSMKPLTSVESAAALGICNYFKTRSMPAQSDMQFTRVYNLPDCFKVQFFTGNEESPWISKVGHCVCTDVSIGYGGEKFTTFAGTHAPTQIDLSLSFKELELLNRQAVANEMSEGSTWPGSTYQKTAKKIEAPGGNWT</sequence>
<accession>A0A381TNH5</accession>
<organism evidence="1">
    <name type="scientific">marine metagenome</name>
    <dbReference type="NCBI Taxonomy" id="408172"/>
    <lineage>
        <taxon>unclassified sequences</taxon>
        <taxon>metagenomes</taxon>
        <taxon>ecological metagenomes</taxon>
    </lineage>
</organism>
<reference evidence="1" key="1">
    <citation type="submission" date="2018-05" db="EMBL/GenBank/DDBJ databases">
        <authorList>
            <person name="Lanie J.A."/>
            <person name="Ng W.-L."/>
            <person name="Kazmierczak K.M."/>
            <person name="Andrzejewski T.M."/>
            <person name="Davidsen T.M."/>
            <person name="Wayne K.J."/>
            <person name="Tettelin H."/>
            <person name="Glass J.I."/>
            <person name="Rusch D."/>
            <person name="Podicherti R."/>
            <person name="Tsui H.-C.T."/>
            <person name="Winkler M.E."/>
        </authorList>
    </citation>
    <scope>NUCLEOTIDE SEQUENCE</scope>
</reference>
<protein>
    <submittedName>
        <fullName evidence="1">Uncharacterized protein</fullName>
    </submittedName>
</protein>
<name>A0A381TNH5_9ZZZZ</name>
<gene>
    <name evidence="1" type="ORF">METZ01_LOCUS70223</name>
</gene>
<dbReference type="AlphaFoldDB" id="A0A381TNH5"/>
<evidence type="ECO:0000313" key="1">
    <source>
        <dbReference type="EMBL" id="SVA17369.1"/>
    </source>
</evidence>